<feature type="non-terminal residue" evidence="1">
    <location>
        <position position="101"/>
    </location>
</feature>
<evidence type="ECO:0008006" key="2">
    <source>
        <dbReference type="Google" id="ProtNLM"/>
    </source>
</evidence>
<accession>X0UF00</accession>
<comment type="caution">
    <text evidence="1">The sequence shown here is derived from an EMBL/GenBank/DDBJ whole genome shotgun (WGS) entry which is preliminary data.</text>
</comment>
<protein>
    <recommendedName>
        <fullName evidence="2">Xylose isomerase-like TIM barrel domain-containing protein</fullName>
    </recommendedName>
</protein>
<organism evidence="1">
    <name type="scientific">marine sediment metagenome</name>
    <dbReference type="NCBI Taxonomy" id="412755"/>
    <lineage>
        <taxon>unclassified sequences</taxon>
        <taxon>metagenomes</taxon>
        <taxon>ecological metagenomes</taxon>
    </lineage>
</organism>
<evidence type="ECO:0000313" key="1">
    <source>
        <dbReference type="EMBL" id="GAG04339.1"/>
    </source>
</evidence>
<gene>
    <name evidence="1" type="ORF">S01H1_36421</name>
</gene>
<reference evidence="1" key="1">
    <citation type="journal article" date="2014" name="Front. Microbiol.">
        <title>High frequency of phylogenetically diverse reductive dehalogenase-homologous genes in deep subseafloor sedimentary metagenomes.</title>
        <authorList>
            <person name="Kawai M."/>
            <person name="Futagami T."/>
            <person name="Toyoda A."/>
            <person name="Takaki Y."/>
            <person name="Nishi S."/>
            <person name="Hori S."/>
            <person name="Arai W."/>
            <person name="Tsubouchi T."/>
            <person name="Morono Y."/>
            <person name="Uchiyama I."/>
            <person name="Ito T."/>
            <person name="Fujiyama A."/>
            <person name="Inagaki F."/>
            <person name="Takami H."/>
        </authorList>
    </citation>
    <scope>NUCLEOTIDE SEQUENCE</scope>
    <source>
        <strain evidence="1">Expedition CK06-06</strain>
    </source>
</reference>
<proteinExistence type="predicted"/>
<dbReference type="SUPFAM" id="SSF51658">
    <property type="entry name" value="Xylose isomerase-like"/>
    <property type="match status" value="1"/>
</dbReference>
<dbReference type="EMBL" id="BARS01022815">
    <property type="protein sequence ID" value="GAG04339.1"/>
    <property type="molecule type" value="Genomic_DNA"/>
</dbReference>
<name>X0UF00_9ZZZZ</name>
<dbReference type="Gene3D" id="3.20.20.150">
    <property type="entry name" value="Divalent-metal-dependent TIM barrel enzymes"/>
    <property type="match status" value="1"/>
</dbReference>
<sequence length="101" mass="11272">MEKDILFGSCLPPFGDCADRFVLSGYSGVKRTPVEMIKRAGKVKSLSGIELVGTWHLNNNNIREIKKVVEDVGLKICMVTPDMWARGKWGKGGFTSREEKI</sequence>
<dbReference type="InterPro" id="IPR036237">
    <property type="entry name" value="Xyl_isomerase-like_sf"/>
</dbReference>
<dbReference type="AlphaFoldDB" id="X0UF00"/>